<accession>A0A284RWH1</accession>
<dbReference type="GO" id="GO:0016829">
    <property type="term" value="F:lyase activity"/>
    <property type="evidence" value="ECO:0007669"/>
    <property type="project" value="UniProtKB-KW"/>
</dbReference>
<feature type="domain" description="Alginate lyase" evidence="4">
    <location>
        <begin position="64"/>
        <end position="356"/>
    </location>
</feature>
<name>A0A284RWH1_ARMOS</name>
<feature type="signal peptide" evidence="3">
    <location>
        <begin position="1"/>
        <end position="17"/>
    </location>
</feature>
<dbReference type="OrthoDB" id="2269034at2759"/>
<dbReference type="InterPro" id="IPR008397">
    <property type="entry name" value="Alginate_lyase_dom"/>
</dbReference>
<proteinExistence type="predicted"/>
<keyword evidence="2" id="KW-0456">Lyase</keyword>
<dbReference type="GO" id="GO:0042597">
    <property type="term" value="C:periplasmic space"/>
    <property type="evidence" value="ECO:0007669"/>
    <property type="project" value="InterPro"/>
</dbReference>
<sequence length="907" mass="101483">MLAFLVAFLAAGLLVKAFTSYANDFVDPDYIISGNFPPTTGGAQETITQWALEFASKGPWTVLNKTVVPPSGDMHDYMSWAPYSWPNCTGVGNTTELLPQQIWKECPYETRDGMFNPDGRLINDVGAFSDLADAVLYNSISHAFQDQPTSIYSQNVVNFLKVWFLNNDTRMNPNLNYAQMKRGPDGQIGEHTGILDLKCFTKIASGILILRQGLSVDYTSEINSQMLEWSGEYITWLESAAIALEEARSANNHGSFYYNQLAALKIIVNDLPGARNVTDTYFRTLYPSQIEASGEQPLEAARTRPYHYRAYNLAAMITNARLAEYAVPSSPVWNSTSSTGGTIKTALDFAMGISANSSGENSYSAELYPNIAAVASIYGDEEGRYTSFLNAADSGYVEQPYFLWNQPLAGGTVTTADSGTPNKGFRTPLARIGWLELAIGVVVGLLERSSIAVTDQILMNQICPIKSMRSQATESSPLTIPSATEAILSIPPEISADIFIWVDILNERNRCFDTPWILSQVCGHWRDIALSFPQLWSRVHITGRRKLHSLGLLARLHATLARARSYPLWIEYSETADPGVHVWPVLLAHCAHWKTVSIFFLTPEFPSRLPGKQYSFPLLESLDFRFDRYMVRGFSIQENALDGFSTAPRLRQVSLYGIRSPSCLKLPWSQLTTIDLACGTDRDEMQILLKTSNLQRVLLLLDHEIGVPLPGPVVQSSLRSMETWDVSPLQYFTLPNLEVLNVVYTDDPSPIPIIHSFISRSQCALRTFHLNGLEISEDLHKTLLDLPSIEDLRLEFSCTVPRSFEAFMRFLTYPEARQSAVLPRLKDLHLVHHGFDDPLLDHTFVDMIRSRRCGLQPSLELLQSLICEHVIDGLQPSDVSFLREVEEEGLKLYVNVSCDIDYGSCPW</sequence>
<dbReference type="InterPro" id="IPR008929">
    <property type="entry name" value="Chondroitin_lyas"/>
</dbReference>
<keyword evidence="1 3" id="KW-0732">Signal</keyword>
<dbReference type="EMBL" id="FUEG01000019">
    <property type="protein sequence ID" value="SJL13106.1"/>
    <property type="molecule type" value="Genomic_DNA"/>
</dbReference>
<dbReference type="STRING" id="47428.A0A284RWH1"/>
<evidence type="ECO:0000256" key="1">
    <source>
        <dbReference type="ARBA" id="ARBA00022729"/>
    </source>
</evidence>
<gene>
    <name evidence="5" type="ORF">ARMOST_16543</name>
</gene>
<evidence type="ECO:0000313" key="5">
    <source>
        <dbReference type="EMBL" id="SJL13106.1"/>
    </source>
</evidence>
<evidence type="ECO:0000256" key="3">
    <source>
        <dbReference type="SAM" id="SignalP"/>
    </source>
</evidence>
<evidence type="ECO:0000259" key="4">
    <source>
        <dbReference type="Pfam" id="PF05426"/>
    </source>
</evidence>
<dbReference type="SUPFAM" id="SSF52047">
    <property type="entry name" value="RNI-like"/>
    <property type="match status" value="1"/>
</dbReference>
<dbReference type="SUPFAM" id="SSF48230">
    <property type="entry name" value="Chondroitin AC/alginate lyase"/>
    <property type="match status" value="1"/>
</dbReference>
<evidence type="ECO:0000313" key="6">
    <source>
        <dbReference type="Proteomes" id="UP000219338"/>
    </source>
</evidence>
<dbReference type="Gene3D" id="1.50.10.100">
    <property type="entry name" value="Chondroitin AC/alginate lyase"/>
    <property type="match status" value="1"/>
</dbReference>
<organism evidence="5 6">
    <name type="scientific">Armillaria ostoyae</name>
    <name type="common">Armillaria root rot fungus</name>
    <dbReference type="NCBI Taxonomy" id="47428"/>
    <lineage>
        <taxon>Eukaryota</taxon>
        <taxon>Fungi</taxon>
        <taxon>Dikarya</taxon>
        <taxon>Basidiomycota</taxon>
        <taxon>Agaricomycotina</taxon>
        <taxon>Agaricomycetes</taxon>
        <taxon>Agaricomycetidae</taxon>
        <taxon>Agaricales</taxon>
        <taxon>Marasmiineae</taxon>
        <taxon>Physalacriaceae</taxon>
        <taxon>Armillaria</taxon>
    </lineage>
</organism>
<evidence type="ECO:0000256" key="2">
    <source>
        <dbReference type="ARBA" id="ARBA00023239"/>
    </source>
</evidence>
<dbReference type="Proteomes" id="UP000219338">
    <property type="component" value="Unassembled WGS sequence"/>
</dbReference>
<dbReference type="Pfam" id="PF05426">
    <property type="entry name" value="Alginate_lyase"/>
    <property type="match status" value="1"/>
</dbReference>
<reference evidence="6" key="1">
    <citation type="journal article" date="2017" name="Nat. Ecol. Evol.">
        <title>Genome expansion and lineage-specific genetic innovations in the forest pathogenic fungi Armillaria.</title>
        <authorList>
            <person name="Sipos G."/>
            <person name="Prasanna A.N."/>
            <person name="Walter M.C."/>
            <person name="O'Connor E."/>
            <person name="Balint B."/>
            <person name="Krizsan K."/>
            <person name="Kiss B."/>
            <person name="Hess J."/>
            <person name="Varga T."/>
            <person name="Slot J."/>
            <person name="Riley R."/>
            <person name="Boka B."/>
            <person name="Rigling D."/>
            <person name="Barry K."/>
            <person name="Lee J."/>
            <person name="Mihaltcheva S."/>
            <person name="LaButti K."/>
            <person name="Lipzen A."/>
            <person name="Waldron R."/>
            <person name="Moloney N.M."/>
            <person name="Sperisen C."/>
            <person name="Kredics L."/>
            <person name="Vagvoelgyi C."/>
            <person name="Patrignani A."/>
            <person name="Fitzpatrick D."/>
            <person name="Nagy I."/>
            <person name="Doyle S."/>
            <person name="Anderson J.B."/>
            <person name="Grigoriev I.V."/>
            <person name="Gueldener U."/>
            <person name="Muensterkoetter M."/>
            <person name="Nagy L.G."/>
        </authorList>
    </citation>
    <scope>NUCLEOTIDE SEQUENCE [LARGE SCALE GENOMIC DNA]</scope>
    <source>
        <strain evidence="6">C18/9</strain>
    </source>
</reference>
<dbReference type="AlphaFoldDB" id="A0A284RWH1"/>
<keyword evidence="6" id="KW-1185">Reference proteome</keyword>
<feature type="chain" id="PRO_5013284135" description="Alginate lyase domain-containing protein" evidence="3">
    <location>
        <begin position="18"/>
        <end position="907"/>
    </location>
</feature>
<protein>
    <recommendedName>
        <fullName evidence="4">Alginate lyase domain-containing protein</fullName>
    </recommendedName>
</protein>